<dbReference type="InterPro" id="IPR013221">
    <property type="entry name" value="Mur_ligase_cen"/>
</dbReference>
<dbReference type="NCBIfam" id="NF001126">
    <property type="entry name" value="PRK00139.1-4"/>
    <property type="match status" value="1"/>
</dbReference>
<reference evidence="17 18" key="1">
    <citation type="submission" date="2021-01" db="EMBL/GenBank/DDBJ databases">
        <title>Genomic Encyclopedia of Type Strains, Phase IV (KMG-IV): sequencing the most valuable type-strain genomes for metagenomic binning, comparative biology and taxonomic classification.</title>
        <authorList>
            <person name="Goeker M."/>
        </authorList>
    </citation>
    <scope>NUCLEOTIDE SEQUENCE [LARGE SCALE GENOMIC DNA]</scope>
    <source>
        <strain evidence="17 18">DSM 105482</strain>
    </source>
</reference>
<dbReference type="InterPro" id="IPR036615">
    <property type="entry name" value="Mur_ligase_C_dom_sf"/>
</dbReference>
<dbReference type="PANTHER" id="PTHR23135:SF4">
    <property type="entry name" value="UDP-N-ACETYLMURAMOYL-L-ALANYL-D-GLUTAMATE--2,6-DIAMINOPIMELATE LIGASE MURE HOMOLOG, CHLOROPLASTIC"/>
    <property type="match status" value="1"/>
</dbReference>
<dbReference type="NCBIfam" id="TIGR01085">
    <property type="entry name" value="murE"/>
    <property type="match status" value="1"/>
</dbReference>
<evidence type="ECO:0000256" key="1">
    <source>
        <dbReference type="ARBA" id="ARBA00004752"/>
    </source>
</evidence>
<dbReference type="Pfam" id="PF01225">
    <property type="entry name" value="Mur_ligase"/>
    <property type="match status" value="1"/>
</dbReference>
<name>A0ABS2QJY8_9BACI</name>
<evidence type="ECO:0000256" key="5">
    <source>
        <dbReference type="ARBA" id="ARBA00022618"/>
    </source>
</evidence>
<comment type="caution">
    <text evidence="17">The sequence shown here is derived from an EMBL/GenBank/DDBJ whole genome shotgun (WGS) entry which is preliminary data.</text>
</comment>
<keyword evidence="10 12" id="KW-0131">Cell cycle</keyword>
<sequence>MKLAELKAAIAGSIIQDSVTEEISIQGLQIHSGLINPGDMFVAISGYTRDGHEYIQEAIERGASVIIGEKPLQLNVPYIQVENSRKALPRLAGAFYDYPSSKHKMIGITGTNGKTTISYMLRHILNYAGISCSVFGTISYIINGEEYPPTNTTPDALKLQELLAMSNDEYVIMEISSHALEQSRIDGLTLDYALFTNLAHDHLDYHHTMENYFRAKQRLFNFLNQDGQAIINSIDPWGRKLTSILKEKKVPAKIVAKEGKGDLLIEELSPEGSGFRVSLNGKSYPVILAFPGKHNVYNAAMSILTCYEAGIPIETIIAALDSFKGVPGRFEMIEHPSGARFVVDYAHTEDAIEYCLNTAKEMGAQKVTHIFGFRGGRDQTKRGNMLDASLMYSDEVYLTIDDLNEVPLEAMLKDLEALKLKTSSGRVQVISDRTAAIRKAWLQAKKGDWVLITGKGPELYKEDFLLPVKSDLQALEYLNHEFQAPYKTGAQLQGLFK</sequence>
<keyword evidence="11 12" id="KW-0961">Cell wall biogenesis/degradation</keyword>
<evidence type="ECO:0000259" key="14">
    <source>
        <dbReference type="Pfam" id="PF01225"/>
    </source>
</evidence>
<dbReference type="InterPro" id="IPR005761">
    <property type="entry name" value="UDP-N-AcMur-Glu-dNH2Pim_ligase"/>
</dbReference>
<dbReference type="SUPFAM" id="SSF53623">
    <property type="entry name" value="MurD-like peptide ligases, catalytic domain"/>
    <property type="match status" value="1"/>
</dbReference>
<feature type="binding site" evidence="12">
    <location>
        <position position="184"/>
    </location>
    <ligand>
        <name>UDP-N-acetyl-alpha-D-muramoyl-L-alanyl-D-glutamate</name>
        <dbReference type="ChEBI" id="CHEBI:83900"/>
    </ligand>
</feature>
<feature type="binding site" evidence="12">
    <location>
        <position position="182"/>
    </location>
    <ligand>
        <name>UDP-N-acetyl-alpha-D-muramoyl-L-alanyl-D-glutamate</name>
        <dbReference type="ChEBI" id="CHEBI:83900"/>
    </ligand>
</feature>
<comment type="cofactor">
    <cofactor evidence="12">
        <name>Mg(2+)</name>
        <dbReference type="ChEBI" id="CHEBI:18420"/>
    </cofactor>
</comment>
<comment type="caution">
    <text evidence="12">Lacks conserved residue(s) required for the propagation of feature annotation.</text>
</comment>
<evidence type="ECO:0000259" key="16">
    <source>
        <dbReference type="Pfam" id="PF08245"/>
    </source>
</evidence>
<evidence type="ECO:0000313" key="18">
    <source>
        <dbReference type="Proteomes" id="UP000823486"/>
    </source>
</evidence>
<evidence type="ECO:0000256" key="7">
    <source>
        <dbReference type="ARBA" id="ARBA00022840"/>
    </source>
</evidence>
<evidence type="ECO:0000256" key="13">
    <source>
        <dbReference type="RuleBase" id="RU004135"/>
    </source>
</evidence>
<evidence type="ECO:0000256" key="2">
    <source>
        <dbReference type="ARBA" id="ARBA00005898"/>
    </source>
</evidence>
<dbReference type="InterPro" id="IPR035911">
    <property type="entry name" value="MurE/MurF_N"/>
</dbReference>
<keyword evidence="4 12" id="KW-0436">Ligase</keyword>
<dbReference type="InterPro" id="IPR018109">
    <property type="entry name" value="Folylpolyglutamate_synth_CS"/>
</dbReference>
<dbReference type="SUPFAM" id="SSF63418">
    <property type="entry name" value="MurE/MurF N-terminal domain"/>
    <property type="match status" value="1"/>
</dbReference>
<organism evidence="17 18">
    <name type="scientific">Peribacillus deserti</name>
    <dbReference type="NCBI Taxonomy" id="673318"/>
    <lineage>
        <taxon>Bacteria</taxon>
        <taxon>Bacillati</taxon>
        <taxon>Bacillota</taxon>
        <taxon>Bacilli</taxon>
        <taxon>Bacillales</taxon>
        <taxon>Bacillaceae</taxon>
        <taxon>Peribacillus</taxon>
    </lineage>
</organism>
<dbReference type="Proteomes" id="UP000823486">
    <property type="component" value="Unassembled WGS sequence"/>
</dbReference>
<keyword evidence="8 12" id="KW-0133">Cell shape</keyword>
<protein>
    <recommendedName>
        <fullName evidence="12">UDP-N-acetylmuramyl-tripeptide synthetase</fullName>
        <ecNumber evidence="12">6.3.2.-</ecNumber>
    </recommendedName>
    <alternativeName>
        <fullName evidence="12">UDP-MurNAc-tripeptide synthetase</fullName>
    </alternativeName>
</protein>
<evidence type="ECO:0000259" key="15">
    <source>
        <dbReference type="Pfam" id="PF02875"/>
    </source>
</evidence>
<evidence type="ECO:0000256" key="11">
    <source>
        <dbReference type="ARBA" id="ARBA00023316"/>
    </source>
</evidence>
<feature type="binding site" evidence="12">
    <location>
        <position position="32"/>
    </location>
    <ligand>
        <name>UDP-N-acetyl-alpha-D-muramoyl-L-alanyl-D-glutamate</name>
        <dbReference type="ChEBI" id="CHEBI:83900"/>
    </ligand>
</feature>
<keyword evidence="5 12" id="KW-0132">Cell division</keyword>
<comment type="similarity">
    <text evidence="2 12">Belongs to the MurCDEF family. MurE subfamily.</text>
</comment>
<dbReference type="InterPro" id="IPR036565">
    <property type="entry name" value="Mur-like_cat_sf"/>
</dbReference>
<dbReference type="EMBL" id="JAFBFI010000010">
    <property type="protein sequence ID" value="MBM7693074.1"/>
    <property type="molecule type" value="Genomic_DNA"/>
</dbReference>
<dbReference type="Gene3D" id="3.40.1190.10">
    <property type="entry name" value="Mur-like, catalytic domain"/>
    <property type="match status" value="1"/>
</dbReference>
<dbReference type="SUPFAM" id="SSF53244">
    <property type="entry name" value="MurD-like peptide ligases, peptide-binding domain"/>
    <property type="match status" value="1"/>
</dbReference>
<feature type="binding site" evidence="12">
    <location>
        <begin position="152"/>
        <end position="153"/>
    </location>
    <ligand>
        <name>UDP-N-acetyl-alpha-D-muramoyl-L-alanyl-D-glutamate</name>
        <dbReference type="ChEBI" id="CHEBI:83900"/>
    </ligand>
</feature>
<dbReference type="EC" id="6.3.2.-" evidence="12"/>
<comment type="subcellular location">
    <subcellularLocation>
        <location evidence="12 13">Cytoplasm</location>
    </subcellularLocation>
</comment>
<keyword evidence="9 12" id="KW-0573">Peptidoglycan synthesis</keyword>
<keyword evidence="3 12" id="KW-0963">Cytoplasm</keyword>
<evidence type="ECO:0000256" key="4">
    <source>
        <dbReference type="ARBA" id="ARBA00022598"/>
    </source>
</evidence>
<feature type="modified residue" description="N6-carboxylysine" evidence="12">
    <location>
        <position position="216"/>
    </location>
</feature>
<evidence type="ECO:0000256" key="12">
    <source>
        <dbReference type="HAMAP-Rule" id="MF_00208"/>
    </source>
</evidence>
<keyword evidence="12" id="KW-0460">Magnesium</keyword>
<dbReference type="Gene3D" id="3.40.1390.10">
    <property type="entry name" value="MurE/MurF, N-terminal domain"/>
    <property type="match status" value="1"/>
</dbReference>
<dbReference type="HAMAP" id="MF_00208">
    <property type="entry name" value="MurE"/>
    <property type="match status" value="1"/>
</dbReference>
<dbReference type="PANTHER" id="PTHR23135">
    <property type="entry name" value="MUR LIGASE FAMILY MEMBER"/>
    <property type="match status" value="1"/>
</dbReference>
<dbReference type="Pfam" id="PF08245">
    <property type="entry name" value="Mur_ligase_M"/>
    <property type="match status" value="1"/>
</dbReference>
<feature type="domain" description="Mur ligase central" evidence="16">
    <location>
        <begin position="108"/>
        <end position="305"/>
    </location>
</feature>
<gene>
    <name evidence="12" type="primary">murE</name>
    <name evidence="17" type="ORF">JOC77_002513</name>
</gene>
<keyword evidence="7 12" id="KW-0067">ATP-binding</keyword>
<feature type="binding site" evidence="12">
    <location>
        <begin position="110"/>
        <end position="116"/>
    </location>
    <ligand>
        <name>ATP</name>
        <dbReference type="ChEBI" id="CHEBI:30616"/>
    </ligand>
</feature>
<comment type="function">
    <text evidence="12">Catalyzes the addition of an amino acid to the nucleotide precursor UDP-N-acetylmuramoyl-L-alanyl-D-glutamate (UMAG) in the biosynthesis of bacterial cell-wall peptidoglycan.</text>
</comment>
<evidence type="ECO:0000256" key="8">
    <source>
        <dbReference type="ARBA" id="ARBA00022960"/>
    </source>
</evidence>
<feature type="domain" description="Mur ligase N-terminal catalytic" evidence="14">
    <location>
        <begin position="25"/>
        <end position="96"/>
    </location>
</feature>
<feature type="binding site" evidence="12">
    <location>
        <position position="176"/>
    </location>
    <ligand>
        <name>UDP-N-acetyl-alpha-D-muramoyl-L-alanyl-D-glutamate</name>
        <dbReference type="ChEBI" id="CHEBI:83900"/>
    </ligand>
</feature>
<keyword evidence="18" id="KW-1185">Reference proteome</keyword>
<dbReference type="PROSITE" id="PS01011">
    <property type="entry name" value="FOLYLPOLYGLU_SYNT_1"/>
    <property type="match status" value="1"/>
</dbReference>
<comment type="PTM">
    <text evidence="12">Carboxylation is probably crucial for Mg(2+) binding and, consequently, for the gamma-phosphate positioning of ATP.</text>
</comment>
<dbReference type="Gene3D" id="3.90.190.20">
    <property type="entry name" value="Mur ligase, C-terminal domain"/>
    <property type="match status" value="1"/>
</dbReference>
<dbReference type="GO" id="GO:0008765">
    <property type="term" value="F:UDP-N-acetylmuramoylalanyl-D-glutamate-2,6-diaminopimelate ligase activity"/>
    <property type="evidence" value="ECO:0007669"/>
    <property type="project" value="UniProtKB-EC"/>
</dbReference>
<evidence type="ECO:0000313" key="17">
    <source>
        <dbReference type="EMBL" id="MBM7693074.1"/>
    </source>
</evidence>
<dbReference type="InterPro" id="IPR000713">
    <property type="entry name" value="Mur_ligase_N"/>
</dbReference>
<evidence type="ECO:0000256" key="6">
    <source>
        <dbReference type="ARBA" id="ARBA00022741"/>
    </source>
</evidence>
<evidence type="ECO:0000256" key="10">
    <source>
        <dbReference type="ARBA" id="ARBA00023306"/>
    </source>
</evidence>
<dbReference type="Pfam" id="PF02875">
    <property type="entry name" value="Mur_ligase_C"/>
    <property type="match status" value="1"/>
</dbReference>
<evidence type="ECO:0000256" key="9">
    <source>
        <dbReference type="ARBA" id="ARBA00022984"/>
    </source>
</evidence>
<dbReference type="InterPro" id="IPR004101">
    <property type="entry name" value="Mur_ligase_C"/>
</dbReference>
<feature type="domain" description="Mur ligase C-terminal" evidence="15">
    <location>
        <begin position="328"/>
        <end position="456"/>
    </location>
</feature>
<accession>A0ABS2QJY8</accession>
<evidence type="ECO:0000256" key="3">
    <source>
        <dbReference type="ARBA" id="ARBA00022490"/>
    </source>
</evidence>
<dbReference type="RefSeq" id="WP_204543622.1">
    <property type="nucleotide sequence ID" value="NZ_JAFBFI010000010.1"/>
</dbReference>
<proteinExistence type="inferred from homology"/>
<keyword evidence="6 12" id="KW-0547">Nucleotide-binding</keyword>
<feature type="binding site" evidence="12">
    <location>
        <position position="151"/>
    </location>
    <ligand>
        <name>UDP-N-acetyl-alpha-D-muramoyl-L-alanyl-D-glutamate</name>
        <dbReference type="ChEBI" id="CHEBI:83900"/>
    </ligand>
</feature>
<comment type="pathway">
    <text evidence="1 12 13">Cell wall biogenesis; peptidoglycan biosynthesis.</text>
</comment>